<dbReference type="SUPFAM" id="SSF46894">
    <property type="entry name" value="C-terminal effector domain of the bipartite response regulators"/>
    <property type="match status" value="2"/>
</dbReference>
<dbReference type="PROSITE" id="PS50043">
    <property type="entry name" value="HTH_LUXR_2"/>
    <property type="match status" value="2"/>
</dbReference>
<evidence type="ECO:0000313" key="4">
    <source>
        <dbReference type="Proteomes" id="UP001257739"/>
    </source>
</evidence>
<evidence type="ECO:0000259" key="2">
    <source>
        <dbReference type="PROSITE" id="PS50043"/>
    </source>
</evidence>
<feature type="domain" description="HTH luxR-type" evidence="2">
    <location>
        <begin position="458"/>
        <end position="523"/>
    </location>
</feature>
<feature type="domain" description="HTH luxR-type" evidence="2">
    <location>
        <begin position="391"/>
        <end position="456"/>
    </location>
</feature>
<dbReference type="PRINTS" id="PR00038">
    <property type="entry name" value="HTHLUXR"/>
</dbReference>
<comment type="caution">
    <text evidence="3">The sequence shown here is derived from an EMBL/GenBank/DDBJ whole genome shotgun (WGS) entry which is preliminary data.</text>
</comment>
<name>A0ABU1UMZ3_9ACTN</name>
<dbReference type="InterPro" id="IPR036388">
    <property type="entry name" value="WH-like_DNA-bd_sf"/>
</dbReference>
<dbReference type="GO" id="GO:0003677">
    <property type="term" value="F:DNA binding"/>
    <property type="evidence" value="ECO:0007669"/>
    <property type="project" value="UniProtKB-KW"/>
</dbReference>
<keyword evidence="4" id="KW-1185">Reference proteome</keyword>
<dbReference type="PANTHER" id="PTHR43214">
    <property type="entry name" value="TWO-COMPONENT RESPONSE REGULATOR"/>
    <property type="match status" value="1"/>
</dbReference>
<dbReference type="InterPro" id="IPR000792">
    <property type="entry name" value="Tscrpt_reg_LuxR_C"/>
</dbReference>
<evidence type="ECO:0000313" key="3">
    <source>
        <dbReference type="EMBL" id="MDR7086524.1"/>
    </source>
</evidence>
<dbReference type="Gene3D" id="1.10.10.10">
    <property type="entry name" value="Winged helix-like DNA-binding domain superfamily/Winged helix DNA-binding domain"/>
    <property type="match status" value="2"/>
</dbReference>
<accession>A0ABU1UMZ3</accession>
<dbReference type="Pfam" id="PF00196">
    <property type="entry name" value="GerE"/>
    <property type="match status" value="2"/>
</dbReference>
<dbReference type="CDD" id="cd06170">
    <property type="entry name" value="LuxR_C_like"/>
    <property type="match status" value="2"/>
</dbReference>
<dbReference type="InterPro" id="IPR016032">
    <property type="entry name" value="Sig_transdc_resp-reg_C-effctor"/>
</dbReference>
<proteinExistence type="predicted"/>
<sequence length="528" mass="55240">MKSTEIVRVTLRGLSHDADAGLEVLLGVPDDDDAAAAAIFLQILSCRFDDALDSANALCDCGRMAAAAVAMARAVGTGLAWQLPDTVPEAGPFNGLTSMLELESAMSSGQISAADQIATRLGADETPTSIDQIWAGIALVRARGFAGRFTDADELLTRIEAAPALDGLPQLVLLARGARIFVDGHLGRAEAVQAGLEWLSDSYPQTVKPDYVYAGAYVLAAFGVNALGNLAEAASLMLHGGGGDNLPRLQVVDRVYGYEMLVEAALAEDDAVQALTWSEKAATLPINGHNMAGAALGRIKARVASALSDHEAGIRESADAGMLAALVGGDLEVVRAGIIEASARAASGDRVRGIDELEEAARRAEATGASAVKAWAERELAVFGRRLRNVPGVGWDALTPTQKIIARLAAAGLRNREIATALYVSEKTVETHIAAVLGALGTTNRVGIGRELEGEEVDPVFAEQVTPRQRDVAILVARGLSNAAISRSLGISEKTVEKHVADLFDRLQVHSRSALAARVRGVSVPTDA</sequence>
<dbReference type="InterPro" id="IPR039420">
    <property type="entry name" value="WalR-like"/>
</dbReference>
<dbReference type="Proteomes" id="UP001257739">
    <property type="component" value="Unassembled WGS sequence"/>
</dbReference>
<reference evidence="3 4" key="1">
    <citation type="submission" date="2023-07" db="EMBL/GenBank/DDBJ databases">
        <title>Sorghum-associated microbial communities from plants grown in Nebraska, USA.</title>
        <authorList>
            <person name="Schachtman D."/>
        </authorList>
    </citation>
    <scope>NUCLEOTIDE SEQUENCE [LARGE SCALE GENOMIC DNA]</scope>
    <source>
        <strain evidence="3 4">BE248</strain>
    </source>
</reference>
<gene>
    <name evidence="3" type="ORF">J2X11_001363</name>
</gene>
<dbReference type="EMBL" id="JAVDWH010000001">
    <property type="protein sequence ID" value="MDR7086524.1"/>
    <property type="molecule type" value="Genomic_DNA"/>
</dbReference>
<dbReference type="RefSeq" id="WP_309968515.1">
    <property type="nucleotide sequence ID" value="NZ_JAVDWH010000001.1"/>
</dbReference>
<organism evidence="3 4">
    <name type="scientific">Aeromicrobium panaciterrae</name>
    <dbReference type="NCBI Taxonomy" id="363861"/>
    <lineage>
        <taxon>Bacteria</taxon>
        <taxon>Bacillati</taxon>
        <taxon>Actinomycetota</taxon>
        <taxon>Actinomycetes</taxon>
        <taxon>Propionibacteriales</taxon>
        <taxon>Nocardioidaceae</taxon>
        <taxon>Aeromicrobium</taxon>
    </lineage>
</organism>
<dbReference type="SMART" id="SM00421">
    <property type="entry name" value="HTH_LUXR"/>
    <property type="match status" value="2"/>
</dbReference>
<keyword evidence="1 3" id="KW-0238">DNA-binding</keyword>
<evidence type="ECO:0000256" key="1">
    <source>
        <dbReference type="ARBA" id="ARBA00023125"/>
    </source>
</evidence>
<protein>
    <submittedName>
        <fullName evidence="3">DNA-binding NarL/FixJ family response regulator</fullName>
    </submittedName>
</protein>